<feature type="transmembrane region" description="Helical" evidence="1">
    <location>
        <begin position="71"/>
        <end position="90"/>
    </location>
</feature>
<evidence type="ECO:0000313" key="3">
    <source>
        <dbReference type="Proteomes" id="UP000286974"/>
    </source>
</evidence>
<accession>A0A401FP58</accession>
<keyword evidence="1" id="KW-0812">Transmembrane</keyword>
<proteinExistence type="predicted"/>
<dbReference type="OrthoDB" id="2304609at2"/>
<dbReference type="EMBL" id="BEXA01000006">
    <property type="protein sequence ID" value="GAY74058.1"/>
    <property type="molecule type" value="Genomic_DNA"/>
</dbReference>
<keyword evidence="1" id="KW-0472">Membrane</keyword>
<dbReference type="AlphaFoldDB" id="A0A401FP58"/>
<name>A0A401FP58_9LACO</name>
<feature type="transmembrane region" description="Helical" evidence="1">
    <location>
        <begin position="6"/>
        <end position="27"/>
    </location>
</feature>
<keyword evidence="1" id="KW-1133">Transmembrane helix</keyword>
<evidence type="ECO:0000256" key="1">
    <source>
        <dbReference type="SAM" id="Phobius"/>
    </source>
</evidence>
<comment type="caution">
    <text evidence="2">The sequence shown here is derived from an EMBL/GenBank/DDBJ whole genome shotgun (WGS) entry which is preliminary data.</text>
</comment>
<dbReference type="RefSeq" id="WP_125008784.1">
    <property type="nucleotide sequence ID" value="NZ_BEXA01000006.1"/>
</dbReference>
<feature type="transmembrane region" description="Helical" evidence="1">
    <location>
        <begin position="102"/>
        <end position="124"/>
    </location>
</feature>
<evidence type="ECO:0000313" key="2">
    <source>
        <dbReference type="EMBL" id="GAY74058.1"/>
    </source>
</evidence>
<sequence length="125" mass="14538">MDLATMIINWQLVIMQVLVLIGLTILVQLGKRAKLLKKYLKLTPLDLWPPFLILAIYQLTSNQAQGSFVPHVLLGWIIVSLAVLSWRIFVDQRLTYRKSAVMLWRIADLWFVVAWLFIIFLGLFL</sequence>
<dbReference type="Pfam" id="PF11877">
    <property type="entry name" value="DUF3397"/>
    <property type="match status" value="1"/>
</dbReference>
<organism evidence="2 3">
    <name type="scientific">Lentilactobacillus kosonis</name>
    <dbReference type="NCBI Taxonomy" id="2810561"/>
    <lineage>
        <taxon>Bacteria</taxon>
        <taxon>Bacillati</taxon>
        <taxon>Bacillota</taxon>
        <taxon>Bacilli</taxon>
        <taxon>Lactobacillales</taxon>
        <taxon>Lactobacillaceae</taxon>
        <taxon>Lentilactobacillus</taxon>
    </lineage>
</organism>
<protein>
    <recommendedName>
        <fullName evidence="4">DUF3397 domain-containing protein</fullName>
    </recommendedName>
</protein>
<dbReference type="InterPro" id="IPR024515">
    <property type="entry name" value="DUF3397"/>
</dbReference>
<dbReference type="Proteomes" id="UP000286974">
    <property type="component" value="Unassembled WGS sequence"/>
</dbReference>
<keyword evidence="3" id="KW-1185">Reference proteome</keyword>
<evidence type="ECO:0008006" key="4">
    <source>
        <dbReference type="Google" id="ProtNLM"/>
    </source>
</evidence>
<gene>
    <name evidence="2" type="ORF">NBRC111893_2204</name>
</gene>
<reference evidence="2 3" key="1">
    <citation type="submission" date="2017-11" db="EMBL/GenBank/DDBJ databases">
        <title>Draft Genome Sequence of Lactobacillus curieae NBRC 111893 isolated from Koso, a Japanese sugar-Vegetable Fermented Beverage.</title>
        <authorList>
            <person name="Chiou T.Y."/>
            <person name="Oshima K."/>
            <person name="Suda W."/>
            <person name="Hattori M."/>
            <person name="Takahashi T."/>
        </authorList>
    </citation>
    <scope>NUCLEOTIDE SEQUENCE [LARGE SCALE GENOMIC DNA]</scope>
    <source>
        <strain evidence="2 3">NBRC111893</strain>
    </source>
</reference>